<dbReference type="RefSeq" id="WP_147034195.1">
    <property type="nucleotide sequence ID" value="NZ_CP042436.1"/>
</dbReference>
<dbReference type="Proteomes" id="UP000321479">
    <property type="component" value="Chromosome"/>
</dbReference>
<proteinExistence type="predicted"/>
<keyword evidence="2" id="KW-1185">Reference proteome</keyword>
<dbReference type="AlphaFoldDB" id="A0A5B8V2F1"/>
<dbReference type="InterPro" id="IPR046138">
    <property type="entry name" value="DUF6140"/>
</dbReference>
<accession>A0A5B8V2F1</accession>
<dbReference type="OrthoDB" id="1075930at2"/>
<evidence type="ECO:0000313" key="2">
    <source>
        <dbReference type="Proteomes" id="UP000321479"/>
    </source>
</evidence>
<reference evidence="1 2" key="1">
    <citation type="journal article" date="2017" name="Curr. Microbiol.">
        <title>Mucilaginibacter ginsenosidivorans sp. nov., Isolated from Soil of Ginseng Field.</title>
        <authorList>
            <person name="Kim M.M."/>
            <person name="Siddiqi M.Z."/>
            <person name="Im W.T."/>
        </authorList>
    </citation>
    <scope>NUCLEOTIDE SEQUENCE [LARGE SCALE GENOMIC DNA]</scope>
    <source>
        <strain evidence="1 2">Gsoil 3017</strain>
    </source>
</reference>
<evidence type="ECO:0000313" key="1">
    <source>
        <dbReference type="EMBL" id="QEC65368.1"/>
    </source>
</evidence>
<organism evidence="1 2">
    <name type="scientific">Mucilaginibacter ginsenosidivorans</name>
    <dbReference type="NCBI Taxonomy" id="398053"/>
    <lineage>
        <taxon>Bacteria</taxon>
        <taxon>Pseudomonadati</taxon>
        <taxon>Bacteroidota</taxon>
        <taxon>Sphingobacteriia</taxon>
        <taxon>Sphingobacteriales</taxon>
        <taxon>Sphingobacteriaceae</taxon>
        <taxon>Mucilaginibacter</taxon>
    </lineage>
</organism>
<sequence length="72" mass="8015">MSLFRIVVKQKHYANGIKLEQGMSVEVASSYSNPLTTNGGHEVQDAFIRKYGIDLKKNCGLSSVYLDVHKIS</sequence>
<dbReference type="EMBL" id="CP042436">
    <property type="protein sequence ID" value="QEC65368.1"/>
    <property type="molecule type" value="Genomic_DNA"/>
</dbReference>
<dbReference type="Pfam" id="PF19637">
    <property type="entry name" value="DUF6140"/>
    <property type="match status" value="1"/>
</dbReference>
<name>A0A5B8V2F1_9SPHI</name>
<dbReference type="KEGG" id="mgin:FRZ54_23270"/>
<gene>
    <name evidence="1" type="ORF">FRZ54_23270</name>
</gene>
<protein>
    <submittedName>
        <fullName evidence="1">Uncharacterized protein</fullName>
    </submittedName>
</protein>